<gene>
    <name evidence="1" type="ORF">PENSUB_5516</name>
</gene>
<evidence type="ECO:0000313" key="1">
    <source>
        <dbReference type="EMBL" id="OKP08630.1"/>
    </source>
</evidence>
<reference evidence="1 2" key="1">
    <citation type="submission" date="2016-10" db="EMBL/GenBank/DDBJ databases">
        <title>Genome sequence of the ascomycete fungus Penicillium subrubescens.</title>
        <authorList>
            <person name="De Vries R.P."/>
            <person name="Peng M."/>
            <person name="Dilokpimol A."/>
            <person name="Hilden K."/>
            <person name="Makela M.R."/>
            <person name="Grigoriev I."/>
            <person name="Riley R."/>
            <person name="Granchi Z."/>
        </authorList>
    </citation>
    <scope>NUCLEOTIDE SEQUENCE [LARGE SCALE GENOMIC DNA]</scope>
    <source>
        <strain evidence="1 2">CBS 132785</strain>
    </source>
</reference>
<name>A0A1Q5U813_9EURO</name>
<sequence>MSIPRELVFENKDPPADAPDVFEYVGVQRDWEKWKAERKRMWKEAEKNRPPLPRDSWFERTYPIGTGIKDSGNTLILAVGLFNKQRNLRTD</sequence>
<organism evidence="1 2">
    <name type="scientific">Penicillium subrubescens</name>
    <dbReference type="NCBI Taxonomy" id="1316194"/>
    <lineage>
        <taxon>Eukaryota</taxon>
        <taxon>Fungi</taxon>
        <taxon>Dikarya</taxon>
        <taxon>Ascomycota</taxon>
        <taxon>Pezizomycotina</taxon>
        <taxon>Eurotiomycetes</taxon>
        <taxon>Eurotiomycetidae</taxon>
        <taxon>Eurotiales</taxon>
        <taxon>Aspergillaceae</taxon>
        <taxon>Penicillium</taxon>
    </lineage>
</organism>
<proteinExistence type="predicted"/>
<dbReference type="EMBL" id="MNBE01000565">
    <property type="protein sequence ID" value="OKP08630.1"/>
    <property type="molecule type" value="Genomic_DNA"/>
</dbReference>
<accession>A0A1Q5U813</accession>
<comment type="caution">
    <text evidence="1">The sequence shown here is derived from an EMBL/GenBank/DDBJ whole genome shotgun (WGS) entry which is preliminary data.</text>
</comment>
<dbReference type="AlphaFoldDB" id="A0A1Q5U813"/>
<dbReference type="Proteomes" id="UP000186955">
    <property type="component" value="Unassembled WGS sequence"/>
</dbReference>
<evidence type="ECO:0000313" key="2">
    <source>
        <dbReference type="Proteomes" id="UP000186955"/>
    </source>
</evidence>
<protein>
    <submittedName>
        <fullName evidence="1">Uncharacterized protein</fullName>
    </submittedName>
</protein>
<keyword evidence="2" id="KW-1185">Reference proteome</keyword>